<dbReference type="Proteomes" id="UP000503447">
    <property type="component" value="Chromosome"/>
</dbReference>
<sequence>MTGHSYPPVPAERATQFYAAPPSLLTNLASRYRPAQRPLVRSFPPALISGGPTGDGKDRCYTLDSVSQLS</sequence>
<proteinExistence type="predicted"/>
<dbReference type="AlphaFoldDB" id="A0A6M5Z4F6"/>
<protein>
    <submittedName>
        <fullName evidence="2">Uncharacterized protein</fullName>
    </submittedName>
</protein>
<evidence type="ECO:0000256" key="1">
    <source>
        <dbReference type="SAM" id="MobiDB-lite"/>
    </source>
</evidence>
<keyword evidence="3" id="KW-1185">Reference proteome</keyword>
<feature type="region of interest" description="Disordered" evidence="1">
    <location>
        <begin position="42"/>
        <end position="70"/>
    </location>
</feature>
<accession>A0A6M5Z4F6</accession>
<organism evidence="2 3">
    <name type="scientific">Frigoriglobus tundricola</name>
    <dbReference type="NCBI Taxonomy" id="2774151"/>
    <lineage>
        <taxon>Bacteria</taxon>
        <taxon>Pseudomonadati</taxon>
        <taxon>Planctomycetota</taxon>
        <taxon>Planctomycetia</taxon>
        <taxon>Gemmatales</taxon>
        <taxon>Gemmataceae</taxon>
        <taxon>Frigoriglobus</taxon>
    </lineage>
</organism>
<reference evidence="3" key="1">
    <citation type="submission" date="2020-05" db="EMBL/GenBank/DDBJ databases">
        <title>Frigoriglobus tundricola gen. nov., sp. nov., a psychrotolerant cellulolytic planctomycete of the family Gemmataceae with two divergent copies of 16S rRNA gene.</title>
        <authorList>
            <person name="Kulichevskaya I.S."/>
            <person name="Ivanova A.A."/>
            <person name="Naumoff D.G."/>
            <person name="Beletsky A.V."/>
            <person name="Rijpstra W.I.C."/>
            <person name="Sinninghe Damste J.S."/>
            <person name="Mardanov A.V."/>
            <person name="Ravin N.V."/>
            <person name="Dedysh S.N."/>
        </authorList>
    </citation>
    <scope>NUCLEOTIDE SEQUENCE [LARGE SCALE GENOMIC DNA]</scope>
    <source>
        <strain evidence="3">PL17</strain>
    </source>
</reference>
<dbReference type="KEGG" id="ftj:FTUN_8309"/>
<dbReference type="EMBL" id="CP053452">
    <property type="protein sequence ID" value="QJX00677.1"/>
    <property type="molecule type" value="Genomic_DNA"/>
</dbReference>
<name>A0A6M5Z4F6_9BACT</name>
<gene>
    <name evidence="2" type="ORF">FTUN_8309</name>
</gene>
<evidence type="ECO:0000313" key="2">
    <source>
        <dbReference type="EMBL" id="QJX00677.1"/>
    </source>
</evidence>
<evidence type="ECO:0000313" key="3">
    <source>
        <dbReference type="Proteomes" id="UP000503447"/>
    </source>
</evidence>